<evidence type="ECO:0000256" key="1">
    <source>
        <dbReference type="ARBA" id="ARBA00004173"/>
    </source>
</evidence>
<evidence type="ECO:0000256" key="2">
    <source>
        <dbReference type="ARBA" id="ARBA00022946"/>
    </source>
</evidence>
<dbReference type="OrthoDB" id="185373at2759"/>
<organism evidence="5 6">
    <name type="scientific">Penicillium italicum</name>
    <name type="common">Blue mold</name>
    <dbReference type="NCBI Taxonomy" id="40296"/>
    <lineage>
        <taxon>Eukaryota</taxon>
        <taxon>Fungi</taxon>
        <taxon>Dikarya</taxon>
        <taxon>Ascomycota</taxon>
        <taxon>Pezizomycotina</taxon>
        <taxon>Eurotiomycetes</taxon>
        <taxon>Eurotiomycetidae</taxon>
        <taxon>Eurotiales</taxon>
        <taxon>Aspergillaceae</taxon>
        <taxon>Penicillium</taxon>
    </lineage>
</organism>
<feature type="compositionally biased region" description="Basic residues" evidence="4">
    <location>
        <begin position="26"/>
        <end position="37"/>
    </location>
</feature>
<dbReference type="GO" id="GO:0005739">
    <property type="term" value="C:mitochondrion"/>
    <property type="evidence" value="ECO:0007669"/>
    <property type="project" value="UniProtKB-SubCell"/>
</dbReference>
<dbReference type="HOGENOM" id="CLU_018824_0_0_1"/>
<evidence type="ECO:0000313" key="5">
    <source>
        <dbReference type="EMBL" id="KGO67642.1"/>
    </source>
</evidence>
<sequence length="762" mass="87958">MRRFSLTEKFASRWGVSSRPRDSISKRRQAPPHRSLSHARQVPCVTTSPNTTAWDISPQRTLQACYPSSIRQLTTTSQRQHSELAVPRPATFENEIQVSLPKWSSPAEQARYRANFFRVLENGQPNQVREAMADPQSVELVGSLPPTVFIEALHLLSPAHFVIPYRDIHHTLHGWGVLMLGLKTLEAVFDDFTRDLLTIIQYRTVAGYSPKLAEYTHLFDCAQAMGNGPLIHALWDGMHANDVTPDTVCYNYYMAALVWNHCYVGKEAYNTRIIPHSYKKRRMVDPNPGWRGYATAWNSVKGTVLDIFSQMSQDGLAGDERTYASILLAAARVGDMEATKNILKTVWNVDVDAILAERDNSMLPPVTPYDTWSGLYPTERLLFTVAHAFGTNNDIYAAMRTVDFVASSYNIAISAKVWSELLERTFTLSKEHKRRQAEDGRTGQVPRDMVREMFQILTTEPYNVPATLQMYRFMTQTNKMDRNLKACKTDMRKAYDVLSQTRSKRKEARDSVMQCLQPVLDSMKPPADDGKKVRDPTKHQRENGVEPDLSLLQCPLLAEAINTYDLLRLEVFQQIYQMQRIAYSMIITDKWNDISPKAWELQERPKLLEEWKDFLPERNRYEYRHGEVGTIDFQGETNSKSRHMSQHGRIHARRIPDESELFHPIEPKVLDDRIFWEILLHEYPQLDSSVSPLNRLYSFQVEHTKELKEKLRKFKTRVEYPEEHPLSQENNPSGGFYGRIHALGFIAKPQNSIFWRDSNPWC</sequence>
<keyword evidence="6" id="KW-1185">Reference proteome</keyword>
<dbReference type="Pfam" id="PF12921">
    <property type="entry name" value="ATP13"/>
    <property type="match status" value="1"/>
</dbReference>
<dbReference type="STRING" id="40296.A0A0A2KIL6"/>
<dbReference type="AlphaFoldDB" id="A0A0A2KIL6"/>
<feature type="region of interest" description="Disordered" evidence="4">
    <location>
        <begin position="17"/>
        <end position="43"/>
    </location>
</feature>
<dbReference type="InterPro" id="IPR011990">
    <property type="entry name" value="TPR-like_helical_dom_sf"/>
</dbReference>
<accession>A0A0A2KIL6</accession>
<reference evidence="5 6" key="1">
    <citation type="journal article" date="2015" name="Mol. Plant Microbe Interact.">
        <title>Genome, transcriptome, and functional analyses of Penicillium expansum provide new insights into secondary metabolism and pathogenicity.</title>
        <authorList>
            <person name="Ballester A.R."/>
            <person name="Marcet-Houben M."/>
            <person name="Levin E."/>
            <person name="Sela N."/>
            <person name="Selma-Lazaro C."/>
            <person name="Carmona L."/>
            <person name="Wisniewski M."/>
            <person name="Droby S."/>
            <person name="Gonzalez-Candelas L."/>
            <person name="Gabaldon T."/>
        </authorList>
    </citation>
    <scope>NUCLEOTIDE SEQUENCE [LARGE SCALE GENOMIC DNA]</scope>
    <source>
        <strain evidence="5 6">PHI-1</strain>
    </source>
</reference>
<dbReference type="EMBL" id="JQGA01001272">
    <property type="protein sequence ID" value="KGO67642.1"/>
    <property type="molecule type" value="Genomic_DNA"/>
</dbReference>
<comment type="caution">
    <text evidence="5">The sequence shown here is derived from an EMBL/GenBank/DDBJ whole genome shotgun (WGS) entry which is preliminary data.</text>
</comment>
<keyword evidence="2" id="KW-0809">Transit peptide</keyword>
<evidence type="ECO:0000256" key="3">
    <source>
        <dbReference type="ARBA" id="ARBA00023128"/>
    </source>
</evidence>
<keyword evidence="3" id="KW-0496">Mitochondrion</keyword>
<dbReference type="OMA" id="NYYMEAK"/>
<dbReference type="Gene3D" id="1.25.40.10">
    <property type="entry name" value="Tetratricopeptide repeat domain"/>
    <property type="match status" value="1"/>
</dbReference>
<feature type="compositionally biased region" description="Basic and acidic residues" evidence="4">
    <location>
        <begin position="526"/>
        <end position="544"/>
    </location>
</feature>
<proteinExistence type="predicted"/>
<name>A0A0A2KIL6_PENIT</name>
<feature type="region of interest" description="Disordered" evidence="4">
    <location>
        <begin position="520"/>
        <end position="545"/>
    </location>
</feature>
<gene>
    <name evidence="5" type="ORF">PITC_064050</name>
</gene>
<evidence type="ECO:0000256" key="4">
    <source>
        <dbReference type="SAM" id="MobiDB-lite"/>
    </source>
</evidence>
<evidence type="ECO:0000313" key="6">
    <source>
        <dbReference type="Proteomes" id="UP000030104"/>
    </source>
</evidence>
<comment type="subcellular location">
    <subcellularLocation>
        <location evidence="1">Mitochondrion</location>
    </subcellularLocation>
</comment>
<protein>
    <submittedName>
        <fullName evidence="5">ATPase expression protein 2, mitochondrial</fullName>
    </submittedName>
</protein>
<dbReference type="Proteomes" id="UP000030104">
    <property type="component" value="Unassembled WGS sequence"/>
</dbReference>
<dbReference type="PhylomeDB" id="A0A0A2KIL6"/>
<dbReference type="InterPro" id="IPR024319">
    <property type="entry name" value="ATPase_expression_mit"/>
</dbReference>